<dbReference type="InterPro" id="IPR019734">
    <property type="entry name" value="TPR_rpt"/>
</dbReference>
<name>A0A395M373_9BACT</name>
<dbReference type="SUPFAM" id="SSF48452">
    <property type="entry name" value="TPR-like"/>
    <property type="match status" value="1"/>
</dbReference>
<sequence>MSEDTLQRQADSTATAKTSVKRKGADNIATLEMWYYRLVGFYEQNRNLVIGLGIAIVLVIGAVLFWSQRKAALEIEATESLAKVMRAYKDGDWSAALEGDSTHIGLHKLVERYSGTASGELAKFYLACALYQRNALDSAITFYKSVSTSAPLLKAAAMAGEAACYEQKKQYKQAAELYRKAATTAQNQALEAFYLSDAGRAYELAGEKEEALEVFEQIKKKFPLSLEGREADKAIARLKL</sequence>
<reference evidence="2 3" key="1">
    <citation type="journal article" date="2011" name="ISME J.">
        <title>Community ecology of hot spring cyanobacterial mats: predominant populations and their functional potential.</title>
        <authorList>
            <person name="Klatt C.G."/>
            <person name="Wood J.M."/>
            <person name="Rusch D.B."/>
            <person name="Bateson M.M."/>
            <person name="Hamamura N."/>
            <person name="Heidelberg J.F."/>
            <person name="Grossman A.R."/>
            <person name="Bhaya D."/>
            <person name="Cohan F.M."/>
            <person name="Kuhl M."/>
            <person name="Bryant D.A."/>
            <person name="Ward D.M."/>
        </authorList>
    </citation>
    <scope>NUCLEOTIDE SEQUENCE [LARGE SCALE GENOMIC DNA]</scope>
    <source>
        <strain evidence="2">OS</strain>
    </source>
</reference>
<feature type="transmembrane region" description="Helical" evidence="1">
    <location>
        <begin position="48"/>
        <end position="66"/>
    </location>
</feature>
<evidence type="ECO:0000313" key="2">
    <source>
        <dbReference type="EMBL" id="RFM25255.1"/>
    </source>
</evidence>
<proteinExistence type="predicted"/>
<protein>
    <submittedName>
        <fullName evidence="2">Uncharacterized protein</fullName>
    </submittedName>
</protein>
<dbReference type="EMBL" id="PHFL01000007">
    <property type="protein sequence ID" value="RFM25255.1"/>
    <property type="molecule type" value="Genomic_DNA"/>
</dbReference>
<comment type="caution">
    <text evidence="2">The sequence shown here is derived from an EMBL/GenBank/DDBJ whole genome shotgun (WGS) entry which is preliminary data.</text>
</comment>
<evidence type="ECO:0000256" key="1">
    <source>
        <dbReference type="SAM" id="Phobius"/>
    </source>
</evidence>
<dbReference type="SMART" id="SM00028">
    <property type="entry name" value="TPR"/>
    <property type="match status" value="3"/>
</dbReference>
<dbReference type="Proteomes" id="UP000266389">
    <property type="component" value="Unassembled WGS sequence"/>
</dbReference>
<dbReference type="Gene3D" id="1.25.40.10">
    <property type="entry name" value="Tetratricopeptide repeat domain"/>
    <property type="match status" value="1"/>
</dbReference>
<dbReference type="InterPro" id="IPR011990">
    <property type="entry name" value="TPR-like_helical_dom_sf"/>
</dbReference>
<gene>
    <name evidence="2" type="ORF">D0433_01120</name>
</gene>
<dbReference type="Pfam" id="PF13174">
    <property type="entry name" value="TPR_6"/>
    <property type="match status" value="1"/>
</dbReference>
<evidence type="ECO:0000313" key="3">
    <source>
        <dbReference type="Proteomes" id="UP000266389"/>
    </source>
</evidence>
<accession>A0A395M373</accession>
<keyword evidence="1" id="KW-0472">Membrane</keyword>
<organism evidence="2 3">
    <name type="scientific">Candidatus Thermochlorobacter aerophilus</name>
    <dbReference type="NCBI Taxonomy" id="1868324"/>
    <lineage>
        <taxon>Bacteria</taxon>
        <taxon>Pseudomonadati</taxon>
        <taxon>Chlorobiota</taxon>
        <taxon>Chlorobiia</taxon>
        <taxon>Chlorobiales</taxon>
        <taxon>Candidatus Thermochlorobacteriaceae</taxon>
        <taxon>Candidatus Thermochlorobacter</taxon>
    </lineage>
</organism>
<keyword evidence="1" id="KW-0812">Transmembrane</keyword>
<keyword evidence="1" id="KW-1133">Transmembrane helix</keyword>
<dbReference type="AlphaFoldDB" id="A0A395M373"/>